<evidence type="ECO:0000256" key="1">
    <source>
        <dbReference type="SAM" id="MobiDB-lite"/>
    </source>
</evidence>
<dbReference type="PROSITE" id="PS51840">
    <property type="entry name" value="C2_NT"/>
    <property type="match status" value="1"/>
</dbReference>
<name>M2R241_ENTHI</name>
<sequence>MAFNMFKKKCKQDYVISVDKICDFTGSSKEVILRWRRGKKESNKGKFNPIQITDSKTDVTGATISLHCTLFEKAKAGYYEEKLVQFILENINGKKICSGVIDLAQFADLDGKTENVICEMRAKGKTLKAKLLISITSTQGVSTGNSENTECFVLDSEEEYSTNQGPDPIHASLIQQMKAREEKEEEELRQKQMKERDESVKNEEPEFLDELPPKETTLPKTEEKDEIIEGIETAQIQPIQNEEQEIVKEEKPKEIEEVKKVFEETVSNEQMIEMLNKYTEEDSRKFIISKYVESVGKDITPLIDSCIFSNRSVFENNTNDIEQVNAFKIMEMIKHIYDVIEEKGIEEEVISLTIKQLYHFLAYYVLDTLFTQPEKICCSKGFQIKYVMSYMDMYSSDKQFQTIKDQYSQMNVVTDIANVFILHHVIAVNDLETTFPSLSVNIIYQLLSNFHTDEMDPEPVSQTYLRSIQDKCTNDPIPTRFSVVA</sequence>
<evidence type="ECO:0008006" key="6">
    <source>
        <dbReference type="Google" id="ProtNLM"/>
    </source>
</evidence>
<dbReference type="InterPro" id="IPR019448">
    <property type="entry name" value="NT-C2"/>
</dbReference>
<feature type="region of interest" description="Disordered" evidence="1">
    <location>
        <begin position="178"/>
        <end position="221"/>
    </location>
</feature>
<dbReference type="InterPro" id="IPR002710">
    <property type="entry name" value="Dilute_dom"/>
</dbReference>
<evidence type="ECO:0000259" key="3">
    <source>
        <dbReference type="PROSITE" id="PS51840"/>
    </source>
</evidence>
<reference evidence="4 5" key="1">
    <citation type="submission" date="2013-02" db="EMBL/GenBank/DDBJ databases">
        <authorList>
            <person name="Hannick L."/>
            <person name="Zafar N."/>
            <person name="Lorenzi H."/>
            <person name="Ali I.A."/>
            <person name="Petri W.P."/>
            <person name="Caler E."/>
        </authorList>
    </citation>
    <scope>NUCLEOTIDE SEQUENCE [LARGE SCALE GENOMIC DNA]</scope>
    <source>
        <strain evidence="4 5">KU27</strain>
    </source>
</reference>
<feature type="compositionally biased region" description="Basic and acidic residues" evidence="1">
    <location>
        <begin position="178"/>
        <end position="204"/>
    </location>
</feature>
<gene>
    <name evidence="4" type="ORF">EHI5A_116600</name>
</gene>
<feature type="domain" description="Dilute" evidence="2">
    <location>
        <begin position="269"/>
        <end position="474"/>
    </location>
</feature>
<dbReference type="VEuPathDB" id="AmoebaDB:EHI5A_116600"/>
<proteinExistence type="predicted"/>
<dbReference type="AlphaFoldDB" id="M2R241"/>
<evidence type="ECO:0000313" key="5">
    <source>
        <dbReference type="Proteomes" id="UP000011755"/>
    </source>
</evidence>
<dbReference type="OrthoDB" id="29217at2759"/>
<dbReference type="Proteomes" id="UP000011755">
    <property type="component" value="Unassembled WGS sequence"/>
</dbReference>
<accession>M2R241</accession>
<dbReference type="PROSITE" id="PS51126">
    <property type="entry name" value="DILUTE"/>
    <property type="match status" value="1"/>
</dbReference>
<dbReference type="Pfam" id="PF01843">
    <property type="entry name" value="DIL"/>
    <property type="match status" value="1"/>
</dbReference>
<protein>
    <recommendedName>
        <fullName evidence="6">C2 NT-type domain-containing protein</fullName>
    </recommendedName>
</protein>
<feature type="domain" description="C2 NT-type" evidence="3">
    <location>
        <begin position="2"/>
        <end position="139"/>
    </location>
</feature>
<evidence type="ECO:0000313" key="4">
    <source>
        <dbReference type="EMBL" id="EMD43223.1"/>
    </source>
</evidence>
<organism evidence="4 5">
    <name type="scientific">Entamoeba histolytica KU27</name>
    <dbReference type="NCBI Taxonomy" id="885311"/>
    <lineage>
        <taxon>Eukaryota</taxon>
        <taxon>Amoebozoa</taxon>
        <taxon>Evosea</taxon>
        <taxon>Archamoebae</taxon>
        <taxon>Mastigamoebida</taxon>
        <taxon>Entamoebidae</taxon>
        <taxon>Entamoeba</taxon>
    </lineage>
</organism>
<dbReference type="Pfam" id="PF10358">
    <property type="entry name" value="NT-C2"/>
    <property type="match status" value="1"/>
</dbReference>
<evidence type="ECO:0000259" key="2">
    <source>
        <dbReference type="PROSITE" id="PS51126"/>
    </source>
</evidence>
<dbReference type="EMBL" id="KB445342">
    <property type="protein sequence ID" value="EMD43223.1"/>
    <property type="molecule type" value="Genomic_DNA"/>
</dbReference>